<dbReference type="AlphaFoldDB" id="A0ABD0VQR7"/>
<organism evidence="1 2">
    <name type="scientific">Dendrobium thyrsiflorum</name>
    <name type="common">Pinecone-like raceme dendrobium</name>
    <name type="synonym">Orchid</name>
    <dbReference type="NCBI Taxonomy" id="117978"/>
    <lineage>
        <taxon>Eukaryota</taxon>
        <taxon>Viridiplantae</taxon>
        <taxon>Streptophyta</taxon>
        <taxon>Embryophyta</taxon>
        <taxon>Tracheophyta</taxon>
        <taxon>Spermatophyta</taxon>
        <taxon>Magnoliopsida</taxon>
        <taxon>Liliopsida</taxon>
        <taxon>Asparagales</taxon>
        <taxon>Orchidaceae</taxon>
        <taxon>Epidendroideae</taxon>
        <taxon>Malaxideae</taxon>
        <taxon>Dendrobiinae</taxon>
        <taxon>Dendrobium</taxon>
    </lineage>
</organism>
<comment type="caution">
    <text evidence="1">The sequence shown here is derived from an EMBL/GenBank/DDBJ whole genome shotgun (WGS) entry which is preliminary data.</text>
</comment>
<dbReference type="Proteomes" id="UP001552299">
    <property type="component" value="Unassembled WGS sequence"/>
</dbReference>
<dbReference type="EMBL" id="JANQDX010000003">
    <property type="protein sequence ID" value="KAL0927003.1"/>
    <property type="molecule type" value="Genomic_DNA"/>
</dbReference>
<evidence type="ECO:0000313" key="1">
    <source>
        <dbReference type="EMBL" id="KAL0927003.1"/>
    </source>
</evidence>
<accession>A0ABD0VQR7</accession>
<reference evidence="1 2" key="1">
    <citation type="journal article" date="2024" name="Plant Biotechnol. J.">
        <title>Dendrobium thyrsiflorum genome and its molecular insights into genes involved in important horticultural traits.</title>
        <authorList>
            <person name="Chen B."/>
            <person name="Wang J.Y."/>
            <person name="Zheng P.J."/>
            <person name="Li K.L."/>
            <person name="Liang Y.M."/>
            <person name="Chen X.F."/>
            <person name="Zhang C."/>
            <person name="Zhao X."/>
            <person name="He X."/>
            <person name="Zhang G.Q."/>
            <person name="Liu Z.J."/>
            <person name="Xu Q."/>
        </authorList>
    </citation>
    <scope>NUCLEOTIDE SEQUENCE [LARGE SCALE GENOMIC DNA]</scope>
    <source>
        <strain evidence="1">GZMU011</strain>
    </source>
</reference>
<name>A0ABD0VQR7_DENTH</name>
<gene>
    <name evidence="1" type="ORF">M5K25_003263</name>
</gene>
<protein>
    <submittedName>
        <fullName evidence="1">Uncharacterized protein</fullName>
    </submittedName>
</protein>
<proteinExistence type="predicted"/>
<evidence type="ECO:0000313" key="2">
    <source>
        <dbReference type="Proteomes" id="UP001552299"/>
    </source>
</evidence>
<sequence>MADPERDFGMVYDEKGFIQILQSPFFDVDPEVDHAVEGYVARILDTIVLAVEEQLGTVEWRLASDPQTSLQATIFRMGEWILDHEMLPANALRGHAPFGRVLLWPQDIFNRFFWKGIC</sequence>
<keyword evidence="2" id="KW-1185">Reference proteome</keyword>